<name>L1QNC5_9CLOT</name>
<keyword evidence="8" id="KW-1185">Reference proteome</keyword>
<evidence type="ECO:0000256" key="1">
    <source>
        <dbReference type="ARBA" id="ARBA00001933"/>
    </source>
</evidence>
<dbReference type="PATRIC" id="fig|545697.3.peg.424"/>
<dbReference type="OrthoDB" id="9802241at2"/>
<comment type="caution">
    <text evidence="7">The sequence shown here is derived from an EMBL/GenBank/DDBJ whole genome shotgun (WGS) entry which is preliminary data.</text>
</comment>
<dbReference type="Proteomes" id="UP000010420">
    <property type="component" value="Unassembled WGS sequence"/>
</dbReference>
<dbReference type="PRINTS" id="PR01179">
    <property type="entry name" value="ODADCRBXLASE"/>
</dbReference>
<dbReference type="STRING" id="545697.HMPREF0216_00431"/>
<feature type="active site" description="Proton donor" evidence="3">
    <location>
        <position position="325"/>
    </location>
</feature>
<keyword evidence="2 3" id="KW-0663">Pyridoxal phosphate</keyword>
<evidence type="ECO:0000256" key="4">
    <source>
        <dbReference type="RuleBase" id="RU003737"/>
    </source>
</evidence>
<dbReference type="HOGENOM" id="CLU_026444_0_1_9"/>
<dbReference type="Gene3D" id="2.40.37.10">
    <property type="entry name" value="Lyase, Ornithine Decarboxylase, Chain A, domain 1"/>
    <property type="match status" value="1"/>
</dbReference>
<proteinExistence type="inferred from homology"/>
<feature type="domain" description="Orn/DAP/Arg decarboxylase 2 C-terminal" evidence="5">
    <location>
        <begin position="268"/>
        <end position="352"/>
    </location>
</feature>
<comment type="cofactor">
    <cofactor evidence="1 3">
        <name>pyridoxal 5'-phosphate</name>
        <dbReference type="ChEBI" id="CHEBI:597326"/>
    </cofactor>
</comment>
<evidence type="ECO:0000313" key="8">
    <source>
        <dbReference type="Proteomes" id="UP000010420"/>
    </source>
</evidence>
<accession>L1QNC5</accession>
<protein>
    <submittedName>
        <fullName evidence="7">Pyridoxal-dependent decarboxylase, pyridoxal binding domain protein</fullName>
    </submittedName>
</protein>
<dbReference type="InterPro" id="IPR022643">
    <property type="entry name" value="De-COase2_C"/>
</dbReference>
<dbReference type="InterPro" id="IPR022644">
    <property type="entry name" value="De-COase2_N"/>
</dbReference>
<dbReference type="Pfam" id="PF02784">
    <property type="entry name" value="Orn_Arg_deC_N"/>
    <property type="match status" value="1"/>
</dbReference>
<feature type="domain" description="Orn/DAP/Arg decarboxylase 2 N-terminal" evidence="6">
    <location>
        <begin position="20"/>
        <end position="263"/>
    </location>
</feature>
<dbReference type="Pfam" id="PF00278">
    <property type="entry name" value="Orn_DAP_Arg_deC"/>
    <property type="match status" value="1"/>
</dbReference>
<dbReference type="SUPFAM" id="SSF51419">
    <property type="entry name" value="PLP-binding barrel"/>
    <property type="match status" value="1"/>
</dbReference>
<dbReference type="PANTHER" id="PTHR43727:SF2">
    <property type="entry name" value="GROUP IV DECARBOXYLASE"/>
    <property type="match status" value="1"/>
</dbReference>
<evidence type="ECO:0000259" key="6">
    <source>
        <dbReference type="Pfam" id="PF02784"/>
    </source>
</evidence>
<sequence>MNSYLKELKTPYFIIYKEKLKKNIDDFNNALSDTWGNYIIGYSYKTNSLPWVLNFMKENGCFAEVVSDDEYNLAVALGNNEKRIIFNGPNKGREIFHRAIMNKGIINIDSWREINWLREEARSTDVINIGIRVNFNLEECCPNESAMGSEVGRFGFSFENGELSKAISDIEDISRVKIVGIHLHCSTKTRSLKVYEEIAKKACVIAKLINNPLDYVDIGGGFFGGMPEKPSYYEYMKVITDELSKHFNRNTTKLIVEPGASLIASPISFVCEVVDVKNVLDKRIVNINGSRSNIDPLMRKKFYEYELITNMDKIDDEQIICGYTCMENDRIMKLTNEKELTIGDKIIFNKVGSYTLCLSPLFIEYFPAVYVRENNKYKCVRERWGVNEYINKCFI</sequence>
<dbReference type="eggNOG" id="COG0019">
    <property type="taxonomic scope" value="Bacteria"/>
</dbReference>
<gene>
    <name evidence="7" type="ORF">HMPREF0216_00431</name>
</gene>
<evidence type="ECO:0000256" key="2">
    <source>
        <dbReference type="ARBA" id="ARBA00022898"/>
    </source>
</evidence>
<dbReference type="PANTHER" id="PTHR43727">
    <property type="entry name" value="DIAMINOPIMELATE DECARBOXYLASE"/>
    <property type="match status" value="1"/>
</dbReference>
<dbReference type="GO" id="GO:0009089">
    <property type="term" value="P:lysine biosynthetic process via diaminopimelate"/>
    <property type="evidence" value="ECO:0007669"/>
    <property type="project" value="TreeGrafter"/>
</dbReference>
<organism evidence="7 8">
    <name type="scientific">Clostridium celatum DSM 1785</name>
    <dbReference type="NCBI Taxonomy" id="545697"/>
    <lineage>
        <taxon>Bacteria</taxon>
        <taxon>Bacillati</taxon>
        <taxon>Bacillota</taxon>
        <taxon>Clostridia</taxon>
        <taxon>Eubacteriales</taxon>
        <taxon>Clostridiaceae</taxon>
        <taxon>Clostridium</taxon>
    </lineage>
</organism>
<dbReference type="Gene3D" id="3.20.20.10">
    <property type="entry name" value="Alanine racemase"/>
    <property type="match status" value="1"/>
</dbReference>
<dbReference type="EMBL" id="AMEZ01000013">
    <property type="protein sequence ID" value="EKY29072.1"/>
    <property type="molecule type" value="Genomic_DNA"/>
</dbReference>
<dbReference type="SUPFAM" id="SSF50621">
    <property type="entry name" value="Alanine racemase C-terminal domain-like"/>
    <property type="match status" value="1"/>
</dbReference>
<dbReference type="InterPro" id="IPR029066">
    <property type="entry name" value="PLP-binding_barrel"/>
</dbReference>
<reference evidence="7 8" key="1">
    <citation type="submission" date="2012-05" db="EMBL/GenBank/DDBJ databases">
        <authorList>
            <person name="Weinstock G."/>
            <person name="Sodergren E."/>
            <person name="Lobos E.A."/>
            <person name="Fulton L."/>
            <person name="Fulton R."/>
            <person name="Courtney L."/>
            <person name="Fronick C."/>
            <person name="O'Laughlin M."/>
            <person name="Godfrey J."/>
            <person name="Wilson R.M."/>
            <person name="Miner T."/>
            <person name="Farmer C."/>
            <person name="Delehaunty K."/>
            <person name="Cordes M."/>
            <person name="Minx P."/>
            <person name="Tomlinson C."/>
            <person name="Chen J."/>
            <person name="Wollam A."/>
            <person name="Pepin K.H."/>
            <person name="Bhonagiri V."/>
            <person name="Zhang X."/>
            <person name="Suruliraj S."/>
            <person name="Warren W."/>
            <person name="Mitreva M."/>
            <person name="Mardis E.R."/>
            <person name="Wilson R.K."/>
        </authorList>
    </citation>
    <scope>NUCLEOTIDE SEQUENCE [LARGE SCALE GENOMIC DNA]</scope>
    <source>
        <strain evidence="7 8">DSM 1785</strain>
    </source>
</reference>
<dbReference type="GO" id="GO:0008836">
    <property type="term" value="F:diaminopimelate decarboxylase activity"/>
    <property type="evidence" value="ECO:0007669"/>
    <property type="project" value="TreeGrafter"/>
</dbReference>
<dbReference type="InterPro" id="IPR000183">
    <property type="entry name" value="Orn/DAP/Arg_de-COase"/>
</dbReference>
<feature type="modified residue" description="N6-(pyridoxal phosphate)lysine" evidence="3">
    <location>
        <position position="45"/>
    </location>
</feature>
<dbReference type="InterPro" id="IPR009006">
    <property type="entry name" value="Ala_racemase/Decarboxylase_C"/>
</dbReference>
<evidence type="ECO:0000313" key="7">
    <source>
        <dbReference type="EMBL" id="EKY29072.1"/>
    </source>
</evidence>
<evidence type="ECO:0000256" key="3">
    <source>
        <dbReference type="PIRSR" id="PIRSR600183-50"/>
    </source>
</evidence>
<comment type="similarity">
    <text evidence="4">Belongs to the Orn/Lys/Arg decarboxylase class-II family.</text>
</comment>
<evidence type="ECO:0000259" key="5">
    <source>
        <dbReference type="Pfam" id="PF00278"/>
    </source>
</evidence>
<dbReference type="AlphaFoldDB" id="L1QNC5"/>